<feature type="compositionally biased region" description="Low complexity" evidence="1">
    <location>
        <begin position="56"/>
        <end position="71"/>
    </location>
</feature>
<feature type="region of interest" description="Disordered" evidence="1">
    <location>
        <begin position="56"/>
        <end position="84"/>
    </location>
</feature>
<proteinExistence type="predicted"/>
<feature type="signal peptide" evidence="2">
    <location>
        <begin position="1"/>
        <end position="26"/>
    </location>
</feature>
<dbReference type="AlphaFoldDB" id="A0A936TCD8"/>
<feature type="chain" id="PRO_5039665018" description="Lipoprotein" evidence="2">
    <location>
        <begin position="27"/>
        <end position="221"/>
    </location>
</feature>
<evidence type="ECO:0000256" key="1">
    <source>
        <dbReference type="SAM" id="MobiDB-lite"/>
    </source>
</evidence>
<keyword evidence="2" id="KW-0732">Signal</keyword>
<reference evidence="3 4" key="1">
    <citation type="submission" date="2020-10" db="EMBL/GenBank/DDBJ databases">
        <title>Connecting structure to function with the recovery of over 1000 high-quality activated sludge metagenome-assembled genomes encoding full-length rRNA genes using long-read sequencing.</title>
        <authorList>
            <person name="Singleton C.M."/>
            <person name="Petriglieri F."/>
            <person name="Kristensen J.M."/>
            <person name="Kirkegaard R.H."/>
            <person name="Michaelsen T.Y."/>
            <person name="Andersen M.H."/>
            <person name="Karst S.M."/>
            <person name="Dueholm M.S."/>
            <person name="Nielsen P.H."/>
            <person name="Albertsen M."/>
        </authorList>
    </citation>
    <scope>NUCLEOTIDE SEQUENCE [LARGE SCALE GENOMIC DNA]</scope>
    <source>
        <strain evidence="3">Lyne_18-Q3-R50-59_MAXAC.006</strain>
    </source>
</reference>
<dbReference type="PROSITE" id="PS51257">
    <property type="entry name" value="PROKAR_LIPOPROTEIN"/>
    <property type="match status" value="1"/>
</dbReference>
<gene>
    <name evidence="3" type="ORF">IPN02_04505</name>
</gene>
<protein>
    <recommendedName>
        <fullName evidence="5">Lipoprotein</fullName>
    </recommendedName>
</protein>
<dbReference type="EMBL" id="JADJZA010000001">
    <property type="protein sequence ID" value="MBK9296128.1"/>
    <property type="molecule type" value="Genomic_DNA"/>
</dbReference>
<accession>A0A936TCD8</accession>
<organism evidence="3 4">
    <name type="scientific">Candidatus Neomicrothrix subdominans</name>
    <dbReference type="NCBI Taxonomy" id="2954438"/>
    <lineage>
        <taxon>Bacteria</taxon>
        <taxon>Bacillati</taxon>
        <taxon>Actinomycetota</taxon>
        <taxon>Acidimicrobiia</taxon>
        <taxon>Acidimicrobiales</taxon>
        <taxon>Microthrixaceae</taxon>
        <taxon>Candidatus Neomicrothrix</taxon>
    </lineage>
</organism>
<name>A0A936TCD8_9ACTN</name>
<evidence type="ECO:0000313" key="4">
    <source>
        <dbReference type="Proteomes" id="UP000727993"/>
    </source>
</evidence>
<dbReference type="Proteomes" id="UP000727993">
    <property type="component" value="Unassembled WGS sequence"/>
</dbReference>
<evidence type="ECO:0000313" key="3">
    <source>
        <dbReference type="EMBL" id="MBK9296128.1"/>
    </source>
</evidence>
<sequence>MPNIPRPLTAVALLSTVLLLVGCGNDVTDQSASSTTATPTTIVVVTSVVTVPDTRAPTTVRATTTAATSPSASPPPTAPPGASALDWDGVRYDFGRITGLSSNDNQDLMTFDRYQLYGDNGELQSAADFTEEPIVVGNSDVPWVNDNPQERTYVIAPDAEVLTLANRGEFECGGNGQSGSPAWQSNTVDDLFAAGTPQSDQVSLMFGDDGRVTLIRISEGC</sequence>
<evidence type="ECO:0008006" key="5">
    <source>
        <dbReference type="Google" id="ProtNLM"/>
    </source>
</evidence>
<comment type="caution">
    <text evidence="3">The sequence shown here is derived from an EMBL/GenBank/DDBJ whole genome shotgun (WGS) entry which is preliminary data.</text>
</comment>
<evidence type="ECO:0000256" key="2">
    <source>
        <dbReference type="SAM" id="SignalP"/>
    </source>
</evidence>